<comment type="subcellular location">
    <subcellularLocation>
        <location evidence="1">Membrane</location>
    </subcellularLocation>
</comment>
<reference evidence="7" key="2">
    <citation type="submission" date="2021-04" db="EMBL/GenBank/DDBJ databases">
        <authorList>
            <person name="Gilroy R."/>
        </authorList>
    </citation>
    <scope>NUCLEOTIDE SEQUENCE</scope>
    <source>
        <strain evidence="7">CHK186-16707</strain>
    </source>
</reference>
<keyword evidence="5" id="KW-0812">Transmembrane</keyword>
<dbReference type="SUPFAM" id="SSF56519">
    <property type="entry name" value="Penicillin binding protein dimerisation domain"/>
    <property type="match status" value="1"/>
</dbReference>
<reference evidence="7" key="1">
    <citation type="journal article" date="2021" name="PeerJ">
        <title>Extensive microbial diversity within the chicken gut microbiome revealed by metagenomics and culture.</title>
        <authorList>
            <person name="Gilroy R."/>
            <person name="Ravi A."/>
            <person name="Getino M."/>
            <person name="Pursley I."/>
            <person name="Horton D.L."/>
            <person name="Alikhan N.F."/>
            <person name="Baker D."/>
            <person name="Gharbi K."/>
            <person name="Hall N."/>
            <person name="Watson M."/>
            <person name="Adriaenssens E.M."/>
            <person name="Foster-Nyarko E."/>
            <person name="Jarju S."/>
            <person name="Secka A."/>
            <person name="Antonio M."/>
            <person name="Oren A."/>
            <person name="Chaudhuri R.R."/>
            <person name="La Ragione R."/>
            <person name="Hildebrand F."/>
            <person name="Pallen M.J."/>
        </authorList>
    </citation>
    <scope>NUCLEOTIDE SEQUENCE</scope>
    <source>
        <strain evidence="7">CHK186-16707</strain>
    </source>
</reference>
<feature type="domain" description="PASTA" evidence="6">
    <location>
        <begin position="610"/>
        <end position="672"/>
    </location>
</feature>
<dbReference type="PANTHER" id="PTHR30627">
    <property type="entry name" value="PEPTIDOGLYCAN D,D-TRANSPEPTIDASE"/>
    <property type="match status" value="1"/>
</dbReference>
<protein>
    <submittedName>
        <fullName evidence="7">PASTA domain-containing protein</fullName>
    </submittedName>
</protein>
<sequence length="696" mass="75405">MRSTSTLSTRKTRLKPNRRAAARERAPRPSPWSGVDWQQVRFRLAAGLFAGLWVILWCRAFYVQLILGPDLETMAERQHSYTELVEARRGNIYDRNGQVLARSVECRSVYANPREVADAGAAAAALAPLLNEDPTTLRRRLSQDRSFVWLARKVDDATALAVQKADLAGVGLTREYERVYPFKHLAGQLLGFVGLDNKGLEGLERSFDSVLAGITQRNVIQRDGTGRSFYLDSEGDNRGEDLYLTLDVQLQFIAEDVIAEAVEYAKARWGGVIIADVATGDVLAWAQYPFFNPNNFRHSTPSEYRNRLAADALEPGSTLKPFLMAAALEEGIITKDTEFFCENGMWKTKKTVIRDDGRAYGDLKAAKILPYSSNIGMAKIALEVGAPTYYAYLTRLGFGQRTGIGVGESRGIVRQPQDWSEVDLMSAGFGQSVSVTGVQMAQAYATLAGGGQFRPLRLVMDAEGHATSGAEQRIFSRATADAVLRMLEDTVDGDGTGKRARIPGLHVAGKTGTAQKAEPGHAGGYGDKRTASFGGIVPSDKPRYVIYVILDEPTTTQYGGVLAAPVFQKVASRALAYGGYLPDVVFATDDTPRPNAGGRSAARGQSAIRTAERGIAPDVCGQSLRRATELFAQAGVVPEVKGDGLVVVRQEPAAGSPCLDKNGKPLPCVVWMADEEGDAELTARAENAESRAAATR</sequence>
<evidence type="ECO:0000256" key="5">
    <source>
        <dbReference type="SAM" id="Phobius"/>
    </source>
</evidence>
<feature type="compositionally biased region" description="Basic residues" evidence="4">
    <location>
        <begin position="10"/>
        <end position="20"/>
    </location>
</feature>
<dbReference type="SUPFAM" id="SSF56601">
    <property type="entry name" value="beta-lactamase/transpeptidase-like"/>
    <property type="match status" value="1"/>
</dbReference>
<dbReference type="Gene3D" id="3.40.710.10">
    <property type="entry name" value="DD-peptidase/beta-lactamase superfamily"/>
    <property type="match status" value="1"/>
</dbReference>
<dbReference type="Proteomes" id="UP000824225">
    <property type="component" value="Unassembled WGS sequence"/>
</dbReference>
<dbReference type="SUPFAM" id="SSF54184">
    <property type="entry name" value="Penicillin-binding protein 2x (pbp-2x), c-terminal domain"/>
    <property type="match status" value="1"/>
</dbReference>
<evidence type="ECO:0000259" key="6">
    <source>
        <dbReference type="PROSITE" id="PS51178"/>
    </source>
</evidence>
<proteinExistence type="predicted"/>
<organism evidence="7 8">
    <name type="scientific">Candidatus Mailhella merdigallinarum</name>
    <dbReference type="NCBI Taxonomy" id="2838658"/>
    <lineage>
        <taxon>Bacteria</taxon>
        <taxon>Pseudomonadati</taxon>
        <taxon>Thermodesulfobacteriota</taxon>
        <taxon>Desulfovibrionia</taxon>
        <taxon>Desulfovibrionales</taxon>
        <taxon>Desulfovibrionaceae</taxon>
        <taxon>Mailhella</taxon>
    </lineage>
</organism>
<evidence type="ECO:0000256" key="2">
    <source>
        <dbReference type="ARBA" id="ARBA00022645"/>
    </source>
</evidence>
<dbReference type="AlphaFoldDB" id="A0A9D2HC14"/>
<dbReference type="PANTHER" id="PTHR30627:SF1">
    <property type="entry name" value="PEPTIDOGLYCAN D,D-TRANSPEPTIDASE FTSI"/>
    <property type="match status" value="1"/>
</dbReference>
<keyword evidence="3 5" id="KW-0472">Membrane</keyword>
<keyword evidence="5" id="KW-1133">Transmembrane helix</keyword>
<evidence type="ECO:0000256" key="4">
    <source>
        <dbReference type="SAM" id="MobiDB-lite"/>
    </source>
</evidence>
<dbReference type="InterPro" id="IPR001460">
    <property type="entry name" value="PCN-bd_Tpept"/>
</dbReference>
<comment type="caution">
    <text evidence="7">The sequence shown here is derived from an EMBL/GenBank/DDBJ whole genome shotgun (WGS) entry which is preliminary data.</text>
</comment>
<dbReference type="PROSITE" id="PS51178">
    <property type="entry name" value="PASTA"/>
    <property type="match status" value="1"/>
</dbReference>
<name>A0A9D2HC14_9BACT</name>
<keyword evidence="2" id="KW-0378">Hydrolase</keyword>
<dbReference type="Gene3D" id="3.90.1310.10">
    <property type="entry name" value="Penicillin-binding protein 2a (Domain 2)"/>
    <property type="match status" value="1"/>
</dbReference>
<dbReference type="GO" id="GO:0008658">
    <property type="term" value="F:penicillin binding"/>
    <property type="evidence" value="ECO:0007669"/>
    <property type="project" value="InterPro"/>
</dbReference>
<keyword evidence="2" id="KW-0121">Carboxypeptidase</keyword>
<dbReference type="EMBL" id="DXAN01000002">
    <property type="protein sequence ID" value="HJA07699.1"/>
    <property type="molecule type" value="Genomic_DNA"/>
</dbReference>
<keyword evidence="2" id="KW-0645">Protease</keyword>
<dbReference type="Gene3D" id="1.10.150.770">
    <property type="match status" value="1"/>
</dbReference>
<evidence type="ECO:0000313" key="7">
    <source>
        <dbReference type="EMBL" id="HJA07699.1"/>
    </source>
</evidence>
<dbReference type="GO" id="GO:0004180">
    <property type="term" value="F:carboxypeptidase activity"/>
    <property type="evidence" value="ECO:0007669"/>
    <property type="project" value="UniProtKB-KW"/>
</dbReference>
<feature type="region of interest" description="Disordered" evidence="4">
    <location>
        <begin position="1"/>
        <end position="31"/>
    </location>
</feature>
<evidence type="ECO:0000256" key="1">
    <source>
        <dbReference type="ARBA" id="ARBA00004370"/>
    </source>
</evidence>
<dbReference type="Pfam" id="PF00905">
    <property type="entry name" value="Transpeptidase"/>
    <property type="match status" value="1"/>
</dbReference>
<dbReference type="GO" id="GO:0005886">
    <property type="term" value="C:plasma membrane"/>
    <property type="evidence" value="ECO:0007669"/>
    <property type="project" value="TreeGrafter"/>
</dbReference>
<dbReference type="InterPro" id="IPR005311">
    <property type="entry name" value="PBP_dimer"/>
</dbReference>
<gene>
    <name evidence="7" type="ORF">H9962_00695</name>
</gene>
<dbReference type="InterPro" id="IPR012338">
    <property type="entry name" value="Beta-lactam/transpept-like"/>
</dbReference>
<dbReference type="Pfam" id="PF03717">
    <property type="entry name" value="PBP_dimer"/>
    <property type="match status" value="1"/>
</dbReference>
<evidence type="ECO:0000313" key="8">
    <source>
        <dbReference type="Proteomes" id="UP000824225"/>
    </source>
</evidence>
<dbReference type="InterPro" id="IPR050515">
    <property type="entry name" value="Beta-lactam/transpept"/>
</dbReference>
<dbReference type="InterPro" id="IPR005543">
    <property type="entry name" value="PASTA_dom"/>
</dbReference>
<dbReference type="InterPro" id="IPR036138">
    <property type="entry name" value="PBP_dimer_sf"/>
</dbReference>
<accession>A0A9D2HC14</accession>
<dbReference type="GO" id="GO:0071555">
    <property type="term" value="P:cell wall organization"/>
    <property type="evidence" value="ECO:0007669"/>
    <property type="project" value="TreeGrafter"/>
</dbReference>
<feature type="transmembrane region" description="Helical" evidence="5">
    <location>
        <begin position="42"/>
        <end position="62"/>
    </location>
</feature>
<evidence type="ECO:0000256" key="3">
    <source>
        <dbReference type="ARBA" id="ARBA00023136"/>
    </source>
</evidence>
<dbReference type="Gene3D" id="3.30.450.330">
    <property type="match status" value="1"/>
</dbReference>